<evidence type="ECO:0000256" key="9">
    <source>
        <dbReference type="ARBA" id="ARBA00023125"/>
    </source>
</evidence>
<evidence type="ECO:0000259" key="15">
    <source>
        <dbReference type="Pfam" id="PF00717"/>
    </source>
</evidence>
<gene>
    <name evidence="13 17" type="primary">lexA</name>
    <name evidence="17" type="ORF">G3I67_02250</name>
</gene>
<organism evidence="17">
    <name type="scientific">Sheuella amnicola</name>
    <dbReference type="NCBI Taxonomy" id="2707330"/>
    <lineage>
        <taxon>Bacteria</taxon>
        <taxon>Pseudomonadati</taxon>
        <taxon>Pseudomonadota</taxon>
        <taxon>Betaproteobacteria</taxon>
        <taxon>Burkholderiales</taxon>
        <taxon>Alcaligenaceae</taxon>
        <taxon>Sheuella</taxon>
    </lineage>
</organism>
<comment type="function">
    <text evidence="13">Represses a number of genes involved in the response to DNA damage (SOS response), including recA and lexA. In the presence of single-stranded DNA, RecA interacts with LexA causing an autocatalytic cleavage which disrupts the DNA-binding part of LexA, leading to derepression of the SOS regulon and eventually DNA repair.</text>
</comment>
<dbReference type="PRINTS" id="PR00726">
    <property type="entry name" value="LEXASERPTASE"/>
</dbReference>
<protein>
    <recommendedName>
        <fullName evidence="13">LexA repressor</fullName>
        <ecNumber evidence="13">3.4.21.88</ecNumber>
    </recommendedName>
</protein>
<proteinExistence type="inferred from homology"/>
<feature type="domain" description="Peptidase S24/S26A/S26B/S26C" evidence="15">
    <location>
        <begin position="136"/>
        <end position="249"/>
    </location>
</feature>
<evidence type="ECO:0000256" key="11">
    <source>
        <dbReference type="ARBA" id="ARBA00023204"/>
    </source>
</evidence>
<dbReference type="AlphaFoldDB" id="A0A6B2QVU9"/>
<name>A0A6B2QVU9_9BURK</name>
<dbReference type="GO" id="GO:0045892">
    <property type="term" value="P:negative regulation of DNA-templated transcription"/>
    <property type="evidence" value="ECO:0007669"/>
    <property type="project" value="UniProtKB-UniRule"/>
</dbReference>
<feature type="DNA-binding region" description="H-T-H motif" evidence="13">
    <location>
        <begin position="29"/>
        <end position="49"/>
    </location>
</feature>
<dbReference type="Gene3D" id="2.10.109.10">
    <property type="entry name" value="Umud Fragment, subunit A"/>
    <property type="match status" value="1"/>
</dbReference>
<evidence type="ECO:0000256" key="12">
    <source>
        <dbReference type="ARBA" id="ARBA00023236"/>
    </source>
</evidence>
<sequence length="260" mass="28542">MDIKLTDRQQQILELIRQAVVNTGFPPTRAEIAQTLGFKSANAAEDHLRALAKKGMIELTAGASRGIRLTESAQAFFADSDSGFEDVYRDTYDPTYEHSNDSLIDQVETVNRKKQSGQRQTPKMRDLPGAGNMLLPLVGRVAAGFPILATENIETELSVDPNMFAQAPDYLLKVKGLSMRDVGILDGDLLAIKKTSEARDGEIVVARIDDEVTVKRLSKKGTTIKLLPENPDFEPIVIKPGQDFSLEGIALGLIRNTPLH</sequence>
<dbReference type="GO" id="GO:0004252">
    <property type="term" value="F:serine-type endopeptidase activity"/>
    <property type="evidence" value="ECO:0007669"/>
    <property type="project" value="UniProtKB-UniRule"/>
</dbReference>
<comment type="subunit">
    <text evidence="2 13">Homodimer.</text>
</comment>
<evidence type="ECO:0000256" key="6">
    <source>
        <dbReference type="ARBA" id="ARBA00022801"/>
    </source>
</evidence>
<keyword evidence="8 13" id="KW-0805">Transcription regulation</keyword>
<keyword evidence="4 13" id="KW-0235">DNA replication</keyword>
<dbReference type="Pfam" id="PF00717">
    <property type="entry name" value="Peptidase_S24"/>
    <property type="match status" value="1"/>
</dbReference>
<reference evidence="17" key="1">
    <citation type="submission" date="2020-02" db="EMBL/GenBank/DDBJ databases">
        <authorList>
            <person name="Chen W.-M."/>
        </authorList>
    </citation>
    <scope>NUCLEOTIDE SEQUENCE</scope>
    <source>
        <strain evidence="17">NBD-18</strain>
    </source>
</reference>
<dbReference type="GO" id="GO:0009432">
    <property type="term" value="P:SOS response"/>
    <property type="evidence" value="ECO:0007669"/>
    <property type="project" value="UniProtKB-UniRule"/>
</dbReference>
<dbReference type="FunFam" id="1.10.10.10:FF:000009">
    <property type="entry name" value="LexA repressor"/>
    <property type="match status" value="1"/>
</dbReference>
<evidence type="ECO:0000256" key="13">
    <source>
        <dbReference type="HAMAP-Rule" id="MF_00015"/>
    </source>
</evidence>
<dbReference type="EC" id="3.4.21.88" evidence="13"/>
<dbReference type="GO" id="GO:0003677">
    <property type="term" value="F:DNA binding"/>
    <property type="evidence" value="ECO:0007669"/>
    <property type="project" value="UniProtKB-UniRule"/>
</dbReference>
<dbReference type="RefSeq" id="WP_163651324.1">
    <property type="nucleotide sequence ID" value="NZ_JAAGRN010000001.1"/>
</dbReference>
<keyword evidence="9 13" id="KW-0238">DNA-binding</keyword>
<dbReference type="FunFam" id="2.10.109.10:FF:000001">
    <property type="entry name" value="LexA repressor"/>
    <property type="match status" value="1"/>
</dbReference>
<keyword evidence="10 13" id="KW-0804">Transcription</keyword>
<evidence type="ECO:0000256" key="14">
    <source>
        <dbReference type="RuleBase" id="RU003991"/>
    </source>
</evidence>
<dbReference type="PANTHER" id="PTHR33516">
    <property type="entry name" value="LEXA REPRESSOR"/>
    <property type="match status" value="1"/>
</dbReference>
<keyword evidence="5 13" id="KW-0227">DNA damage</keyword>
<dbReference type="PANTHER" id="PTHR33516:SF2">
    <property type="entry name" value="LEXA REPRESSOR-RELATED"/>
    <property type="match status" value="1"/>
</dbReference>
<evidence type="ECO:0000256" key="7">
    <source>
        <dbReference type="ARBA" id="ARBA00022813"/>
    </source>
</evidence>
<dbReference type="GO" id="GO:0006508">
    <property type="term" value="P:proteolysis"/>
    <property type="evidence" value="ECO:0007669"/>
    <property type="project" value="InterPro"/>
</dbReference>
<dbReference type="SUPFAM" id="SSF51306">
    <property type="entry name" value="LexA/Signal peptidase"/>
    <property type="match status" value="1"/>
</dbReference>
<dbReference type="GO" id="GO:0006281">
    <property type="term" value="P:DNA repair"/>
    <property type="evidence" value="ECO:0007669"/>
    <property type="project" value="UniProtKB-UniRule"/>
</dbReference>
<dbReference type="SUPFAM" id="SSF46785">
    <property type="entry name" value="Winged helix' DNA-binding domain"/>
    <property type="match status" value="1"/>
</dbReference>
<dbReference type="InterPro" id="IPR006197">
    <property type="entry name" value="Peptidase_S24_LexA"/>
</dbReference>
<dbReference type="CDD" id="cd06529">
    <property type="entry name" value="S24_LexA-like"/>
    <property type="match status" value="1"/>
</dbReference>
<dbReference type="Gene3D" id="1.10.10.10">
    <property type="entry name" value="Winged helix-like DNA-binding domain superfamily/Winged helix DNA-binding domain"/>
    <property type="match status" value="1"/>
</dbReference>
<evidence type="ECO:0000256" key="3">
    <source>
        <dbReference type="ARBA" id="ARBA00022491"/>
    </source>
</evidence>
<keyword evidence="11 13" id="KW-0234">DNA repair</keyword>
<comment type="catalytic activity">
    <reaction evidence="13">
        <text>Hydrolysis of Ala-|-Gly bond in repressor LexA.</text>
        <dbReference type="EC" id="3.4.21.88"/>
    </reaction>
</comment>
<feature type="active site" description="For autocatalytic cleavage activity" evidence="13">
    <location>
        <position position="215"/>
    </location>
</feature>
<feature type="site" description="Cleavage; by autolysis" evidence="13">
    <location>
        <begin position="143"/>
        <end position="144"/>
    </location>
</feature>
<dbReference type="InterPro" id="IPR039418">
    <property type="entry name" value="LexA-like"/>
</dbReference>
<dbReference type="Pfam" id="PF01726">
    <property type="entry name" value="LexA_DNA_bind"/>
    <property type="match status" value="1"/>
</dbReference>
<keyword evidence="7 13" id="KW-0068">Autocatalytic cleavage</keyword>
<evidence type="ECO:0000313" key="17">
    <source>
        <dbReference type="EMBL" id="NDY82043.1"/>
    </source>
</evidence>
<comment type="caution">
    <text evidence="17">The sequence shown here is derived from an EMBL/GenBank/DDBJ whole genome shotgun (WGS) entry which is preliminary data.</text>
</comment>
<dbReference type="NCBIfam" id="TIGR00498">
    <property type="entry name" value="lexA"/>
    <property type="match status" value="1"/>
</dbReference>
<feature type="domain" description="LexA repressor DNA-binding" evidence="16">
    <location>
        <begin position="4"/>
        <end position="66"/>
    </location>
</feature>
<keyword evidence="3 13" id="KW-0678">Repressor</keyword>
<evidence type="ECO:0000256" key="2">
    <source>
        <dbReference type="ARBA" id="ARBA00011738"/>
    </source>
</evidence>
<comment type="similarity">
    <text evidence="1 13 14">Belongs to the peptidase S24 family.</text>
</comment>
<evidence type="ECO:0000256" key="10">
    <source>
        <dbReference type="ARBA" id="ARBA00023163"/>
    </source>
</evidence>
<dbReference type="InterPro" id="IPR015927">
    <property type="entry name" value="Peptidase_S24_S26A/B/C"/>
</dbReference>
<accession>A0A6B2QVU9</accession>
<feature type="active site" description="For autocatalytic cleavage activity" evidence="13">
    <location>
        <position position="178"/>
    </location>
</feature>
<dbReference type="HAMAP" id="MF_00015">
    <property type="entry name" value="LexA"/>
    <property type="match status" value="1"/>
</dbReference>
<evidence type="ECO:0000256" key="5">
    <source>
        <dbReference type="ARBA" id="ARBA00022763"/>
    </source>
</evidence>
<dbReference type="EMBL" id="JAAGRN010000001">
    <property type="protein sequence ID" value="NDY82043.1"/>
    <property type="molecule type" value="Genomic_DNA"/>
</dbReference>
<evidence type="ECO:0000259" key="16">
    <source>
        <dbReference type="Pfam" id="PF01726"/>
    </source>
</evidence>
<keyword evidence="6 13" id="KW-0378">Hydrolase</keyword>
<dbReference type="InterPro" id="IPR006199">
    <property type="entry name" value="LexA_DNA-bd_dom"/>
</dbReference>
<dbReference type="InterPro" id="IPR050077">
    <property type="entry name" value="LexA_repressor"/>
</dbReference>
<dbReference type="InterPro" id="IPR006200">
    <property type="entry name" value="LexA"/>
</dbReference>
<dbReference type="InterPro" id="IPR036286">
    <property type="entry name" value="LexA/Signal_pep-like_sf"/>
</dbReference>
<evidence type="ECO:0000256" key="1">
    <source>
        <dbReference type="ARBA" id="ARBA00007484"/>
    </source>
</evidence>
<evidence type="ECO:0000256" key="4">
    <source>
        <dbReference type="ARBA" id="ARBA00022705"/>
    </source>
</evidence>
<dbReference type="InterPro" id="IPR036390">
    <property type="entry name" value="WH_DNA-bd_sf"/>
</dbReference>
<dbReference type="InterPro" id="IPR036388">
    <property type="entry name" value="WH-like_DNA-bd_sf"/>
</dbReference>
<keyword evidence="12 13" id="KW-0742">SOS response</keyword>
<evidence type="ECO:0000256" key="8">
    <source>
        <dbReference type="ARBA" id="ARBA00023015"/>
    </source>
</evidence>
<dbReference type="GO" id="GO:0006260">
    <property type="term" value="P:DNA replication"/>
    <property type="evidence" value="ECO:0007669"/>
    <property type="project" value="UniProtKB-UniRule"/>
</dbReference>